<organism evidence="1 2">
    <name type="scientific">Allochromatium palmeri</name>
    <dbReference type="NCBI Taxonomy" id="231048"/>
    <lineage>
        <taxon>Bacteria</taxon>
        <taxon>Pseudomonadati</taxon>
        <taxon>Pseudomonadota</taxon>
        <taxon>Gammaproteobacteria</taxon>
        <taxon>Chromatiales</taxon>
        <taxon>Chromatiaceae</taxon>
        <taxon>Allochromatium</taxon>
    </lineage>
</organism>
<dbReference type="EMBL" id="WNKT01000050">
    <property type="protein sequence ID" value="MTW22712.1"/>
    <property type="molecule type" value="Genomic_DNA"/>
</dbReference>
<dbReference type="GO" id="GO:0003729">
    <property type="term" value="F:mRNA binding"/>
    <property type="evidence" value="ECO:0007669"/>
    <property type="project" value="InterPro"/>
</dbReference>
<comment type="caution">
    <text evidence="1">The sequence shown here is derived from an EMBL/GenBank/DDBJ whole genome shotgun (WGS) entry which is preliminary data.</text>
</comment>
<dbReference type="Pfam" id="PF07927">
    <property type="entry name" value="HicA_toxin"/>
    <property type="match status" value="1"/>
</dbReference>
<name>A0A6N8EEK5_9GAMM</name>
<accession>A0A6N8EEK5</accession>
<gene>
    <name evidence="1" type="ORF">GJ668_16730</name>
</gene>
<evidence type="ECO:0000313" key="1">
    <source>
        <dbReference type="EMBL" id="MTW22712.1"/>
    </source>
</evidence>
<dbReference type="InterPro" id="IPR012933">
    <property type="entry name" value="HicA_mRNA_interferase"/>
</dbReference>
<sequence>MNSKHRKTLEIIFTDPVNGNLEWRKIEALFIALGAVRTERAGSAVSFVLNDVRVDFHRPHPEKEALRYRVKDARSFLIQAGISP</sequence>
<protein>
    <submittedName>
        <fullName evidence="1">Addiction module toxin, HicA family</fullName>
    </submittedName>
</protein>
<dbReference type="AlphaFoldDB" id="A0A6N8EEK5"/>
<dbReference type="Proteomes" id="UP000434044">
    <property type="component" value="Unassembled WGS sequence"/>
</dbReference>
<reference evidence="1 2" key="1">
    <citation type="submission" date="2019-11" db="EMBL/GenBank/DDBJ databases">
        <title>Whole-genome sequence of the anaerobic purple sulfur bacterium Allochromatium palmeri DSM 15591.</title>
        <authorList>
            <person name="Kyndt J.A."/>
            <person name="Meyer T.E."/>
        </authorList>
    </citation>
    <scope>NUCLEOTIDE SEQUENCE [LARGE SCALE GENOMIC DNA]</scope>
    <source>
        <strain evidence="1 2">DSM 15591</strain>
    </source>
</reference>
<dbReference type="RefSeq" id="WP_155451274.1">
    <property type="nucleotide sequence ID" value="NZ_WNKT01000050.1"/>
</dbReference>
<dbReference type="OrthoDB" id="73001at2"/>
<proteinExistence type="predicted"/>
<keyword evidence="2" id="KW-1185">Reference proteome</keyword>
<evidence type="ECO:0000313" key="2">
    <source>
        <dbReference type="Proteomes" id="UP000434044"/>
    </source>
</evidence>